<proteinExistence type="predicted"/>
<reference evidence="1" key="1">
    <citation type="submission" date="2020-07" db="EMBL/GenBank/DDBJ databases">
        <title>Huge and variable diversity of episymbiotic CPR bacteria and DPANN archaea in groundwater ecosystems.</title>
        <authorList>
            <person name="He C.Y."/>
            <person name="Keren R."/>
            <person name="Whittaker M."/>
            <person name="Farag I.F."/>
            <person name="Doudna J."/>
            <person name="Cate J.H.D."/>
            <person name="Banfield J.F."/>
        </authorList>
    </citation>
    <scope>NUCLEOTIDE SEQUENCE</scope>
    <source>
        <strain evidence="1">NC_groundwater_717_Ag_S-0.2um_59_8</strain>
    </source>
</reference>
<dbReference type="AlphaFoldDB" id="A0A932M1D0"/>
<gene>
    <name evidence="1" type="ORF">HYY65_10140</name>
</gene>
<accession>A0A932M1D0</accession>
<evidence type="ECO:0000313" key="2">
    <source>
        <dbReference type="Proteomes" id="UP000741360"/>
    </source>
</evidence>
<comment type="caution">
    <text evidence="1">The sequence shown here is derived from an EMBL/GenBank/DDBJ whole genome shotgun (WGS) entry which is preliminary data.</text>
</comment>
<feature type="non-terminal residue" evidence="1">
    <location>
        <position position="151"/>
    </location>
</feature>
<dbReference type="Proteomes" id="UP000741360">
    <property type="component" value="Unassembled WGS sequence"/>
</dbReference>
<protein>
    <submittedName>
        <fullName evidence="1">Uncharacterized protein</fullName>
    </submittedName>
</protein>
<organism evidence="1 2">
    <name type="scientific">Tectimicrobiota bacterium</name>
    <dbReference type="NCBI Taxonomy" id="2528274"/>
    <lineage>
        <taxon>Bacteria</taxon>
        <taxon>Pseudomonadati</taxon>
        <taxon>Nitrospinota/Tectimicrobiota group</taxon>
        <taxon>Candidatus Tectimicrobiota</taxon>
    </lineage>
</organism>
<dbReference type="EMBL" id="JACPSX010000192">
    <property type="protein sequence ID" value="MBI3015399.1"/>
    <property type="molecule type" value="Genomic_DNA"/>
</dbReference>
<sequence>MNTLETLTASLVGLKSGENETLFRFVSSQTPRLDRAPLYQARAPILTLENLWSLRQEKEKAAGEENFLFDLLEAALLRLLETARVTPFRDEILNSLAGPGIELPEEKGNFWQAFSILRELEQGQARHRIGVLMDRQASRSMDLCARLLEGR</sequence>
<name>A0A932M1D0_UNCTE</name>
<evidence type="ECO:0000313" key="1">
    <source>
        <dbReference type="EMBL" id="MBI3015399.1"/>
    </source>
</evidence>